<feature type="transmembrane region" description="Helical" evidence="2">
    <location>
        <begin position="178"/>
        <end position="205"/>
    </location>
</feature>
<keyword evidence="2" id="KW-1133">Transmembrane helix</keyword>
<evidence type="ECO:0000313" key="5">
    <source>
        <dbReference type="Proteomes" id="UP000320580"/>
    </source>
</evidence>
<organism evidence="4 5">
    <name type="scientific">Streptomyces qinzhouensis</name>
    <dbReference type="NCBI Taxonomy" id="2599401"/>
    <lineage>
        <taxon>Bacteria</taxon>
        <taxon>Bacillati</taxon>
        <taxon>Actinomycetota</taxon>
        <taxon>Actinomycetes</taxon>
        <taxon>Kitasatosporales</taxon>
        <taxon>Streptomycetaceae</taxon>
        <taxon>Streptomyces</taxon>
    </lineage>
</organism>
<protein>
    <recommendedName>
        <fullName evidence="3">DUF6545 domain-containing protein</fullName>
    </recommendedName>
</protein>
<dbReference type="AlphaFoldDB" id="A0A5B8ING0"/>
<proteinExistence type="predicted"/>
<dbReference type="EMBL" id="CP042266">
    <property type="protein sequence ID" value="QDY80208.1"/>
    <property type="molecule type" value="Genomic_DNA"/>
</dbReference>
<dbReference type="OrthoDB" id="4328840at2"/>
<feature type="transmembrane region" description="Helical" evidence="2">
    <location>
        <begin position="102"/>
        <end position="122"/>
    </location>
</feature>
<sequence>MRSSDYYVPSAFLALVFVAKLPALVRGRNNPLIRSVCALVATAGLCFFFGAPPTISAVNELTGIPNVSGPLVYMIMGVFDCSCLVLIVNWRGGPPDRVRRRTRQWIAVYAVATVALPVLFFLGEAPEERLRDLDTYYATTPYIREMIVLYLGAHLLSATVTTVLCLRWARHVGGWLRAGLTVLVCGFVLNWAFGATKLTAVVAAWLGGDLSALSTGAAPPVAAVGALVTAVGFLLPLVGPGLDDQATAWTSYRRLAPLWRLLRTTPGEVGGPAGESWWASPRTRRTVRETLIHDRLLTLGPRLDDGVRRRARELAAAEGASARDAEAAGLAAMVRAAVADAGTGTAEPEPAASLGWGVSAGAAALTAAVRPGNGGLVPLARAVGRSEPAGGGTGRAGVRRPPPVRSAR</sequence>
<feature type="transmembrane region" description="Helical" evidence="2">
    <location>
        <begin position="32"/>
        <end position="51"/>
    </location>
</feature>
<feature type="region of interest" description="Disordered" evidence="1">
    <location>
        <begin position="376"/>
        <end position="408"/>
    </location>
</feature>
<feature type="domain" description="DUF6545" evidence="3">
    <location>
        <begin position="248"/>
        <end position="353"/>
    </location>
</feature>
<keyword evidence="5" id="KW-1185">Reference proteome</keyword>
<feature type="transmembrane region" description="Helical" evidence="2">
    <location>
        <begin position="6"/>
        <end position="25"/>
    </location>
</feature>
<evidence type="ECO:0000256" key="2">
    <source>
        <dbReference type="SAM" id="Phobius"/>
    </source>
</evidence>
<name>A0A5B8ING0_9ACTN</name>
<reference evidence="4 5" key="1">
    <citation type="submission" date="2019-07" db="EMBL/GenBank/DDBJ databases">
        <authorList>
            <person name="Zhu P."/>
        </authorList>
    </citation>
    <scope>NUCLEOTIDE SEQUENCE [LARGE SCALE GENOMIC DNA]</scope>
    <source>
        <strain evidence="4 5">SSL-25</strain>
    </source>
</reference>
<evidence type="ECO:0000313" key="4">
    <source>
        <dbReference type="EMBL" id="QDY80208.1"/>
    </source>
</evidence>
<evidence type="ECO:0000256" key="1">
    <source>
        <dbReference type="SAM" id="MobiDB-lite"/>
    </source>
</evidence>
<accession>A0A5B8ING0</accession>
<feature type="transmembrane region" description="Helical" evidence="2">
    <location>
        <begin position="71"/>
        <end position="90"/>
    </location>
</feature>
<keyword evidence="2" id="KW-0472">Membrane</keyword>
<dbReference type="NCBIfam" id="NF042915">
    <property type="entry name" value="MAB_1171c_fam"/>
    <property type="match status" value="1"/>
</dbReference>
<evidence type="ECO:0000259" key="3">
    <source>
        <dbReference type="Pfam" id="PF20182"/>
    </source>
</evidence>
<dbReference type="Pfam" id="PF20182">
    <property type="entry name" value="DUF6545"/>
    <property type="match status" value="1"/>
</dbReference>
<dbReference type="Proteomes" id="UP000320580">
    <property type="component" value="Chromosome"/>
</dbReference>
<gene>
    <name evidence="4" type="ORF">FQU76_31025</name>
</gene>
<dbReference type="InterPro" id="IPR050039">
    <property type="entry name" value="MAB_1171c-like"/>
</dbReference>
<dbReference type="KEGG" id="sqz:FQU76_31025"/>
<keyword evidence="2" id="KW-0812">Transmembrane</keyword>
<feature type="transmembrane region" description="Helical" evidence="2">
    <location>
        <begin position="142"/>
        <end position="166"/>
    </location>
</feature>
<feature type="transmembrane region" description="Helical" evidence="2">
    <location>
        <begin position="217"/>
        <end position="238"/>
    </location>
</feature>
<dbReference type="InterPro" id="IPR046675">
    <property type="entry name" value="DUF6545"/>
</dbReference>
<dbReference type="RefSeq" id="WP_146483605.1">
    <property type="nucleotide sequence ID" value="NZ_CP042266.1"/>
</dbReference>